<dbReference type="InterPro" id="IPR028939">
    <property type="entry name" value="P5C_Rdtase_cat_N"/>
</dbReference>
<dbReference type="InterPro" id="IPR036291">
    <property type="entry name" value="NAD(P)-bd_dom_sf"/>
</dbReference>
<protein>
    <recommendedName>
        <fullName evidence="7">Pyrroline-5-carboxylate reductase</fullName>
    </recommendedName>
</protein>
<dbReference type="Pfam" id="PF14748">
    <property type="entry name" value="P5CR_dimer"/>
    <property type="match status" value="1"/>
</dbReference>
<evidence type="ECO:0000256" key="1">
    <source>
        <dbReference type="ARBA" id="ARBA00005525"/>
    </source>
</evidence>
<dbReference type="PANTHER" id="PTHR11645">
    <property type="entry name" value="PYRROLINE-5-CARBOXYLATE REDUCTASE"/>
    <property type="match status" value="1"/>
</dbReference>
<dbReference type="SUPFAM" id="SSF48179">
    <property type="entry name" value="6-phosphogluconate dehydrogenase C-terminal domain-like"/>
    <property type="match status" value="1"/>
</dbReference>
<proteinExistence type="inferred from homology"/>
<dbReference type="Gene3D" id="1.10.3730.10">
    <property type="entry name" value="ProC C-terminal domain-like"/>
    <property type="match status" value="1"/>
</dbReference>
<dbReference type="AlphaFoldDB" id="A0A8J8TFU4"/>
<evidence type="ECO:0008006" key="7">
    <source>
        <dbReference type="Google" id="ProtNLM"/>
    </source>
</evidence>
<dbReference type="Proteomes" id="UP000752814">
    <property type="component" value="Unassembled WGS sequence"/>
</dbReference>
<name>A0A8J8TFU4_9ARCH</name>
<evidence type="ECO:0000259" key="3">
    <source>
        <dbReference type="Pfam" id="PF03807"/>
    </source>
</evidence>
<keyword evidence="2" id="KW-0521">NADP</keyword>
<accession>A0A8J8TFU4</accession>
<dbReference type="GO" id="GO:0004735">
    <property type="term" value="F:pyrroline-5-carboxylate reductase activity"/>
    <property type="evidence" value="ECO:0007669"/>
    <property type="project" value="InterPro"/>
</dbReference>
<dbReference type="Gene3D" id="3.40.50.720">
    <property type="entry name" value="NAD(P)-binding Rossmann-like Domain"/>
    <property type="match status" value="1"/>
</dbReference>
<feature type="binding site" evidence="2">
    <location>
        <position position="53"/>
    </location>
    <ligand>
        <name>NADPH</name>
        <dbReference type="ChEBI" id="CHEBI:57783"/>
    </ligand>
</feature>
<dbReference type="PROSITE" id="PS00521">
    <property type="entry name" value="P5CR"/>
    <property type="match status" value="1"/>
</dbReference>
<dbReference type="GeneID" id="41323137"/>
<dbReference type="RefSeq" id="WP_020448608.1">
    <property type="nucleotide sequence ID" value="NZ_CAYAYE010000015.1"/>
</dbReference>
<dbReference type="OMA" id="YYFIESL"/>
<evidence type="ECO:0000313" key="6">
    <source>
        <dbReference type="Proteomes" id="UP000752814"/>
    </source>
</evidence>
<dbReference type="GO" id="GO:0055129">
    <property type="term" value="P:L-proline biosynthetic process"/>
    <property type="evidence" value="ECO:0007669"/>
    <property type="project" value="TreeGrafter"/>
</dbReference>
<feature type="binding site" evidence="2">
    <location>
        <begin position="5"/>
        <end position="10"/>
    </location>
    <ligand>
        <name>NADP(+)</name>
        <dbReference type="ChEBI" id="CHEBI:58349"/>
    </ligand>
</feature>
<sequence>MIGFIGYGNMGGALVRAFLSHGIPADEIVISTRSPEKLKSLLDEYSVSVGSMNEVQSADILFLCVRSSDALDVLKQLTSFKGHLVSINGGISLNDLSSIYSGPVTKAMPPLTAEVGRGIVLLCHNQICSTSKIIEELFSKVCSVEILPEDKFPDAENITGCAPAFFARFAEMLAESSNFSSEESLKMAKETLIATALLLDEGKLSLNDLIEKVATKGGITEKGLQVMDDELPSTVKKMYEHMH</sequence>
<evidence type="ECO:0000313" key="5">
    <source>
        <dbReference type="EMBL" id="TQS84826.1"/>
    </source>
</evidence>
<dbReference type="InterPro" id="IPR008927">
    <property type="entry name" value="6-PGluconate_DH-like_C_sf"/>
</dbReference>
<evidence type="ECO:0000259" key="4">
    <source>
        <dbReference type="Pfam" id="PF14748"/>
    </source>
</evidence>
<dbReference type="SUPFAM" id="SSF51735">
    <property type="entry name" value="NAD(P)-binding Rossmann-fold domains"/>
    <property type="match status" value="1"/>
</dbReference>
<dbReference type="EMBL" id="LVVT01000001">
    <property type="protein sequence ID" value="TQS84826.1"/>
    <property type="molecule type" value="Genomic_DNA"/>
</dbReference>
<dbReference type="Pfam" id="PF03807">
    <property type="entry name" value="F420_oxidored"/>
    <property type="match status" value="1"/>
</dbReference>
<gene>
    <name evidence="5" type="ORF">A3207_02030</name>
</gene>
<feature type="binding site" evidence="2">
    <location>
        <position position="32"/>
    </location>
    <ligand>
        <name>NADP(+)</name>
        <dbReference type="ChEBI" id="CHEBI:58349"/>
    </ligand>
</feature>
<dbReference type="InterPro" id="IPR000304">
    <property type="entry name" value="Pyrroline-COOH_reductase"/>
</dbReference>
<dbReference type="InterPro" id="IPR029036">
    <property type="entry name" value="P5CR_dimer"/>
</dbReference>
<organism evidence="5 6">
    <name type="scientific">Candidatus Methanomassiliicoccus intestinalis</name>
    <dbReference type="NCBI Taxonomy" id="1406512"/>
    <lineage>
        <taxon>Archaea</taxon>
        <taxon>Methanobacteriati</taxon>
        <taxon>Thermoplasmatota</taxon>
        <taxon>Thermoplasmata</taxon>
        <taxon>Methanomassiliicoccales</taxon>
        <taxon>Methanomassiliicoccaceae</taxon>
        <taxon>Methanomassiliicoccus</taxon>
    </lineage>
</organism>
<dbReference type="PANTHER" id="PTHR11645:SF53">
    <property type="entry name" value="PYRROLINE-5-CARBOXYLATE REDUCTASE 3"/>
    <property type="match status" value="1"/>
</dbReference>
<comment type="similarity">
    <text evidence="1">Belongs to the pyrroline-5-carboxylate reductase family.</text>
</comment>
<reference evidence="5" key="1">
    <citation type="submission" date="2016-03" db="EMBL/GenBank/DDBJ databases">
        <authorList>
            <person name="Borrel G."/>
            <person name="Mccann A."/>
            <person name="O'Toole P.W."/>
        </authorList>
    </citation>
    <scope>NUCLEOTIDE SEQUENCE</scope>
    <source>
        <strain evidence="5">183</strain>
    </source>
</reference>
<comment type="caution">
    <text evidence="5">The sequence shown here is derived from an EMBL/GenBank/DDBJ whole genome shotgun (WGS) entry which is preliminary data.</text>
</comment>
<evidence type="ECO:0000256" key="2">
    <source>
        <dbReference type="PIRSR" id="PIRSR000193-1"/>
    </source>
</evidence>
<dbReference type="InterPro" id="IPR053790">
    <property type="entry name" value="P5CR-like_CS"/>
</dbReference>
<feature type="domain" description="Pyrroline-5-carboxylate reductase catalytic N-terminal" evidence="3">
    <location>
        <begin position="2"/>
        <end position="85"/>
    </location>
</feature>
<dbReference type="PIRSF" id="PIRSF000193">
    <property type="entry name" value="Pyrrol-5-carb_rd"/>
    <property type="match status" value="1"/>
</dbReference>
<feature type="domain" description="Pyrroline-5-carboxylate reductase dimerisation" evidence="4">
    <location>
        <begin position="149"/>
        <end position="240"/>
    </location>
</feature>